<keyword evidence="4 8" id="KW-0479">Metal-binding</keyword>
<name>A0A9N9LA48_9HELO</name>
<feature type="transmembrane region" description="Helical" evidence="9">
    <location>
        <begin position="12"/>
        <end position="36"/>
    </location>
</feature>
<dbReference type="Pfam" id="PF00067">
    <property type="entry name" value="p450"/>
    <property type="match status" value="1"/>
</dbReference>
<comment type="cofactor">
    <cofactor evidence="1 8">
        <name>heme</name>
        <dbReference type="ChEBI" id="CHEBI:30413"/>
    </cofactor>
</comment>
<dbReference type="EMBL" id="CAJVRL010000099">
    <property type="protein sequence ID" value="CAG8960480.1"/>
    <property type="molecule type" value="Genomic_DNA"/>
</dbReference>
<evidence type="ECO:0008006" key="12">
    <source>
        <dbReference type="Google" id="ProtNLM"/>
    </source>
</evidence>
<evidence type="ECO:0000313" key="10">
    <source>
        <dbReference type="EMBL" id="CAG8960480.1"/>
    </source>
</evidence>
<protein>
    <recommendedName>
        <fullName evidence="12">Cytochrome P450</fullName>
    </recommendedName>
</protein>
<dbReference type="CDD" id="cd11058">
    <property type="entry name" value="CYP60B-like"/>
    <property type="match status" value="1"/>
</dbReference>
<dbReference type="GO" id="GO:0020037">
    <property type="term" value="F:heme binding"/>
    <property type="evidence" value="ECO:0007669"/>
    <property type="project" value="InterPro"/>
</dbReference>
<dbReference type="InterPro" id="IPR002401">
    <property type="entry name" value="Cyt_P450_E_grp-I"/>
</dbReference>
<dbReference type="OrthoDB" id="1470350at2759"/>
<evidence type="ECO:0000256" key="4">
    <source>
        <dbReference type="ARBA" id="ARBA00022723"/>
    </source>
</evidence>
<keyword evidence="9" id="KW-0812">Transmembrane</keyword>
<sequence>MTLQSETCASIGFVILTTIVRVYLVSCISIAIYNIFFHPLAKYPGPTLRAAFHFPDAFSKLRGTSYTDTKYLHDQYGTVVRLVPDGLSYNVPRAWKDIYGVKQDRSELGKDPAFYKRAGGVHILNANQEEHARIRKMLAPAFSDSALLAQEPLLTYYFDLLVSKLKSKVDGPGEKRVDMMAYYNFTTFDIVGDLVLGEPFGALEGGQYHTWIRNVFESIKMLGWIRLAFNYPAVGIVFSILQKVVPSFAQKREQHMKFTEERLRKRLNLNTARKDIVAYINSDNDEHVGLSYVEILGNSRILLTAGSETTATHLSGATWYLLTHREILRRVQDEVRAAFTTADEITLRSVSIPGRLPYLEAVIQESFRLYPSVPAALPRVTGPEGAFIDGRFVPGNVSVGVHQWSTYRHAGNFARPDEFLPERWLADAPEEFKDDRKDALQPFLLGPRGCLGKSLAYFEIRSILTHMLWHFEMRLEDESWNWLDGQREFTLWDKPGLWVRVDHRRG</sequence>
<dbReference type="GO" id="GO:0016705">
    <property type="term" value="F:oxidoreductase activity, acting on paired donors, with incorporation or reduction of molecular oxygen"/>
    <property type="evidence" value="ECO:0007669"/>
    <property type="project" value="InterPro"/>
</dbReference>
<dbReference type="SUPFAM" id="SSF48264">
    <property type="entry name" value="Cytochrome P450"/>
    <property type="match status" value="1"/>
</dbReference>
<gene>
    <name evidence="10" type="ORF">HYFRA_00008199</name>
</gene>
<dbReference type="InterPro" id="IPR036396">
    <property type="entry name" value="Cyt_P450_sf"/>
</dbReference>
<keyword evidence="5" id="KW-0560">Oxidoreductase</keyword>
<evidence type="ECO:0000313" key="11">
    <source>
        <dbReference type="Proteomes" id="UP000696280"/>
    </source>
</evidence>
<keyword evidence="7" id="KW-0503">Monooxygenase</keyword>
<proteinExistence type="inferred from homology"/>
<dbReference type="PRINTS" id="PR00385">
    <property type="entry name" value="P450"/>
</dbReference>
<organism evidence="10 11">
    <name type="scientific">Hymenoscyphus fraxineus</name>
    <dbReference type="NCBI Taxonomy" id="746836"/>
    <lineage>
        <taxon>Eukaryota</taxon>
        <taxon>Fungi</taxon>
        <taxon>Dikarya</taxon>
        <taxon>Ascomycota</taxon>
        <taxon>Pezizomycotina</taxon>
        <taxon>Leotiomycetes</taxon>
        <taxon>Helotiales</taxon>
        <taxon>Helotiaceae</taxon>
        <taxon>Hymenoscyphus</taxon>
    </lineage>
</organism>
<dbReference type="Gene3D" id="1.10.630.10">
    <property type="entry name" value="Cytochrome P450"/>
    <property type="match status" value="1"/>
</dbReference>
<evidence type="ECO:0000256" key="9">
    <source>
        <dbReference type="SAM" id="Phobius"/>
    </source>
</evidence>
<keyword evidence="11" id="KW-1185">Reference proteome</keyword>
<evidence type="ECO:0000256" key="1">
    <source>
        <dbReference type="ARBA" id="ARBA00001971"/>
    </source>
</evidence>
<evidence type="ECO:0000256" key="3">
    <source>
        <dbReference type="ARBA" id="ARBA00022617"/>
    </source>
</evidence>
<evidence type="ECO:0000256" key="8">
    <source>
        <dbReference type="PIRSR" id="PIRSR602401-1"/>
    </source>
</evidence>
<reference evidence="10" key="1">
    <citation type="submission" date="2021-07" db="EMBL/GenBank/DDBJ databases">
        <authorList>
            <person name="Durling M."/>
        </authorList>
    </citation>
    <scope>NUCLEOTIDE SEQUENCE</scope>
</reference>
<keyword evidence="6 8" id="KW-0408">Iron</keyword>
<dbReference type="PANTHER" id="PTHR24305">
    <property type="entry name" value="CYTOCHROME P450"/>
    <property type="match status" value="1"/>
</dbReference>
<dbReference type="PRINTS" id="PR00463">
    <property type="entry name" value="EP450I"/>
</dbReference>
<dbReference type="Proteomes" id="UP000696280">
    <property type="component" value="Unassembled WGS sequence"/>
</dbReference>
<dbReference type="InterPro" id="IPR050121">
    <property type="entry name" value="Cytochrome_P450_monoxygenase"/>
</dbReference>
<comment type="caution">
    <text evidence="10">The sequence shown here is derived from an EMBL/GenBank/DDBJ whole genome shotgun (WGS) entry which is preliminary data.</text>
</comment>
<keyword evidence="9" id="KW-0472">Membrane</keyword>
<dbReference type="GO" id="GO:0005506">
    <property type="term" value="F:iron ion binding"/>
    <property type="evidence" value="ECO:0007669"/>
    <property type="project" value="InterPro"/>
</dbReference>
<dbReference type="PANTHER" id="PTHR24305:SF29">
    <property type="entry name" value="BENZOATE-PARA-HYDROXYLASE"/>
    <property type="match status" value="1"/>
</dbReference>
<evidence type="ECO:0000256" key="5">
    <source>
        <dbReference type="ARBA" id="ARBA00023002"/>
    </source>
</evidence>
<evidence type="ECO:0000256" key="2">
    <source>
        <dbReference type="ARBA" id="ARBA00010617"/>
    </source>
</evidence>
<evidence type="ECO:0000256" key="7">
    <source>
        <dbReference type="ARBA" id="ARBA00023033"/>
    </source>
</evidence>
<dbReference type="GO" id="GO:0004497">
    <property type="term" value="F:monooxygenase activity"/>
    <property type="evidence" value="ECO:0007669"/>
    <property type="project" value="UniProtKB-KW"/>
</dbReference>
<comment type="similarity">
    <text evidence="2">Belongs to the cytochrome P450 family.</text>
</comment>
<keyword evidence="3 8" id="KW-0349">Heme</keyword>
<evidence type="ECO:0000256" key="6">
    <source>
        <dbReference type="ARBA" id="ARBA00023004"/>
    </source>
</evidence>
<accession>A0A9N9LA48</accession>
<dbReference type="AlphaFoldDB" id="A0A9N9LA48"/>
<keyword evidence="9" id="KW-1133">Transmembrane helix</keyword>
<dbReference type="InterPro" id="IPR001128">
    <property type="entry name" value="Cyt_P450"/>
</dbReference>
<feature type="binding site" description="axial binding residue" evidence="8">
    <location>
        <position position="450"/>
    </location>
    <ligand>
        <name>heme</name>
        <dbReference type="ChEBI" id="CHEBI:30413"/>
    </ligand>
    <ligandPart>
        <name>Fe</name>
        <dbReference type="ChEBI" id="CHEBI:18248"/>
    </ligandPart>
</feature>